<dbReference type="SMART" id="SM00338">
    <property type="entry name" value="BRLZ"/>
    <property type="match status" value="1"/>
</dbReference>
<name>A0ABD1X5N9_9LAMI</name>
<evidence type="ECO:0000259" key="5">
    <source>
        <dbReference type="PROSITE" id="PS50217"/>
    </source>
</evidence>
<keyword evidence="3" id="KW-0539">Nucleus</keyword>
<protein>
    <submittedName>
        <fullName evidence="6">ABSCISIC ACID-INSENSITIVE 5-like protein 2</fullName>
    </submittedName>
</protein>
<dbReference type="InterPro" id="IPR004827">
    <property type="entry name" value="bZIP"/>
</dbReference>
<dbReference type="Proteomes" id="UP001604277">
    <property type="component" value="Unassembled WGS sequence"/>
</dbReference>
<dbReference type="PANTHER" id="PTHR22952:SF390">
    <property type="entry name" value="ABSCISIC ACID-INSENSITIVE 5-LIKE PROTEIN 2"/>
    <property type="match status" value="1"/>
</dbReference>
<evidence type="ECO:0000256" key="1">
    <source>
        <dbReference type="ARBA" id="ARBA00004123"/>
    </source>
</evidence>
<dbReference type="FunFam" id="1.20.5.170:FF:000036">
    <property type="entry name" value="ABSCISIC ACID-INSENSITIVE 5-like protein 2"/>
    <property type="match status" value="1"/>
</dbReference>
<dbReference type="Pfam" id="PF00170">
    <property type="entry name" value="bZIP_1"/>
    <property type="match status" value="1"/>
</dbReference>
<dbReference type="CDD" id="cd14707">
    <property type="entry name" value="bZIP_plant_BZIP46"/>
    <property type="match status" value="1"/>
</dbReference>
<reference evidence="7" key="1">
    <citation type="submission" date="2024-07" db="EMBL/GenBank/DDBJ databases">
        <title>Two chromosome-level genome assemblies of Korean endemic species Abeliophyllum distichum and Forsythia ovata (Oleaceae).</title>
        <authorList>
            <person name="Jang H."/>
        </authorList>
    </citation>
    <scope>NUCLEOTIDE SEQUENCE [LARGE SCALE GENOMIC DNA]</scope>
</reference>
<feature type="domain" description="BZIP" evidence="5">
    <location>
        <begin position="196"/>
        <end position="241"/>
    </location>
</feature>
<comment type="caution">
    <text evidence="6">The sequence shown here is derived from an EMBL/GenBank/DDBJ whole genome shotgun (WGS) entry which is preliminary data.</text>
</comment>
<dbReference type="InterPro" id="IPR046347">
    <property type="entry name" value="bZIP_sf"/>
</dbReference>
<sequence length="310" mass="34545">MGIQTMNSHGGGCGQQSQGHSPLARQNSWFSLTLDEVENQLGDLGKPLGSMNLDELLKNVWTAEASHSSWMDPNNASPASSLQLQASLSLARVFNGKTVDEVWKDIQGHKLRNEEETSSKEREPTLGETTLEDFLVKAGLYVADASLGPVTGLQNALTTQSFTPPMGLSPSPSLDALSDMSIPRRKRHSGDPQKNLDRRLKRKIKNRESAARSRARKQAYHNELVSRVSLLEEANAKLRKEKEFEKMLISDFAEPRYQLRRTSSTVRCSSIRESTDTRSSIVDCGKHDLQFLYPVTNFDAPHKRPVISTL</sequence>
<dbReference type="PROSITE" id="PS50217">
    <property type="entry name" value="BZIP"/>
    <property type="match status" value="1"/>
</dbReference>
<gene>
    <name evidence="6" type="ORF">Fot_02033</name>
</gene>
<dbReference type="GO" id="GO:0005634">
    <property type="term" value="C:nucleus"/>
    <property type="evidence" value="ECO:0007669"/>
    <property type="project" value="UniProtKB-SubCell"/>
</dbReference>
<evidence type="ECO:0000256" key="3">
    <source>
        <dbReference type="ARBA" id="ARBA00023242"/>
    </source>
</evidence>
<dbReference type="AlphaFoldDB" id="A0ABD1X5N9"/>
<evidence type="ECO:0000256" key="2">
    <source>
        <dbReference type="ARBA" id="ARBA00023125"/>
    </source>
</evidence>
<organism evidence="6 7">
    <name type="scientific">Forsythia ovata</name>
    <dbReference type="NCBI Taxonomy" id="205694"/>
    <lineage>
        <taxon>Eukaryota</taxon>
        <taxon>Viridiplantae</taxon>
        <taxon>Streptophyta</taxon>
        <taxon>Embryophyta</taxon>
        <taxon>Tracheophyta</taxon>
        <taxon>Spermatophyta</taxon>
        <taxon>Magnoliopsida</taxon>
        <taxon>eudicotyledons</taxon>
        <taxon>Gunneridae</taxon>
        <taxon>Pentapetalae</taxon>
        <taxon>asterids</taxon>
        <taxon>lamiids</taxon>
        <taxon>Lamiales</taxon>
        <taxon>Oleaceae</taxon>
        <taxon>Forsythieae</taxon>
        <taxon>Forsythia</taxon>
    </lineage>
</organism>
<proteinExistence type="predicted"/>
<dbReference type="PANTHER" id="PTHR22952">
    <property type="entry name" value="CAMP-RESPONSE ELEMENT BINDING PROTEIN-RELATED"/>
    <property type="match status" value="1"/>
</dbReference>
<keyword evidence="2" id="KW-0238">DNA-binding</keyword>
<keyword evidence="7" id="KW-1185">Reference proteome</keyword>
<dbReference type="GO" id="GO:0003677">
    <property type="term" value="F:DNA binding"/>
    <property type="evidence" value="ECO:0007669"/>
    <property type="project" value="UniProtKB-KW"/>
</dbReference>
<feature type="region of interest" description="Disordered" evidence="4">
    <location>
        <begin position="161"/>
        <end position="218"/>
    </location>
</feature>
<accession>A0ABD1X5N9</accession>
<comment type="subcellular location">
    <subcellularLocation>
        <location evidence="1">Nucleus</location>
    </subcellularLocation>
</comment>
<evidence type="ECO:0000313" key="6">
    <source>
        <dbReference type="EMBL" id="KAL2557294.1"/>
    </source>
</evidence>
<dbReference type="PROSITE" id="PS00036">
    <property type="entry name" value="BZIP_BASIC"/>
    <property type="match status" value="1"/>
</dbReference>
<evidence type="ECO:0000313" key="7">
    <source>
        <dbReference type="Proteomes" id="UP001604277"/>
    </source>
</evidence>
<feature type="compositionally biased region" description="Low complexity" evidence="4">
    <location>
        <begin position="168"/>
        <end position="181"/>
    </location>
</feature>
<feature type="compositionally biased region" description="Basic and acidic residues" evidence="4">
    <location>
        <begin position="189"/>
        <end position="198"/>
    </location>
</feature>
<dbReference type="InterPro" id="IPR043452">
    <property type="entry name" value="BZIP46-like"/>
</dbReference>
<feature type="region of interest" description="Disordered" evidence="4">
    <location>
        <begin position="1"/>
        <end position="22"/>
    </location>
</feature>
<dbReference type="EMBL" id="JBFOLJ010000001">
    <property type="protein sequence ID" value="KAL2557294.1"/>
    <property type="molecule type" value="Genomic_DNA"/>
</dbReference>
<dbReference type="SUPFAM" id="SSF57959">
    <property type="entry name" value="Leucine zipper domain"/>
    <property type="match status" value="1"/>
</dbReference>
<evidence type="ECO:0000256" key="4">
    <source>
        <dbReference type="SAM" id="MobiDB-lite"/>
    </source>
</evidence>
<dbReference type="Gene3D" id="1.20.5.170">
    <property type="match status" value="1"/>
</dbReference>